<dbReference type="SUPFAM" id="SSF51316">
    <property type="entry name" value="Mss4-like"/>
    <property type="match status" value="2"/>
</dbReference>
<keyword evidence="2" id="KW-0479">Metal-binding</keyword>
<dbReference type="Gene3D" id="3.90.1590.10">
    <property type="entry name" value="glutathione-dependent formaldehyde- activating enzyme (gfa)"/>
    <property type="match status" value="2"/>
</dbReference>
<proteinExistence type="inferred from homology"/>
<dbReference type="Pfam" id="PF04828">
    <property type="entry name" value="GFA"/>
    <property type="match status" value="2"/>
</dbReference>
<feature type="domain" description="CENP-V/GFA" evidence="5">
    <location>
        <begin position="7"/>
        <end position="133"/>
    </location>
</feature>
<evidence type="ECO:0000313" key="7">
    <source>
        <dbReference type="Proteomes" id="UP001370758"/>
    </source>
</evidence>
<evidence type="ECO:0000256" key="2">
    <source>
        <dbReference type="ARBA" id="ARBA00022723"/>
    </source>
</evidence>
<keyword evidence="7" id="KW-1185">Reference proteome</keyword>
<dbReference type="PROSITE" id="PS51891">
    <property type="entry name" value="CENP_V_GFA"/>
    <property type="match status" value="1"/>
</dbReference>
<keyword evidence="3" id="KW-0862">Zinc</keyword>
<dbReference type="AlphaFoldDB" id="A0AAV9VWR0"/>
<dbReference type="EMBL" id="JAVHJL010000010">
    <property type="protein sequence ID" value="KAK6496949.1"/>
    <property type="molecule type" value="Genomic_DNA"/>
</dbReference>
<sequence>MSNPTPLQATCLCRTSTIQIPTALPLTAHVCHCTTCRTSHGTLFAMHTDLQSLPFSESSPPSTFRTYQSSPNSGTAYFCSNCGTYMFASYFYMREGARHEGFCVSTGCVSLSDSYKSENPTVKLEDVLSIDFHCIIKDTIDGGASPWAGDWSKETQVQFHGNWEEPPMPSQEDAEELGRKHVYPTGRKELDGWCRCKGVKVRITREDEARKYKTGVCVCDSCRLATGTDVVPYTWVPRDHAFFVTKSSDGEGEELQEWPAVWDDATKAKFGNMIIYESTPGKVVWGACGTCGARVFYQKYGKTVKDGRDLVEPLTGLFGADVTQGIMHLDFLDWVAPDGGVYSAEDAEKEGRAGIMTRNVNVMYQKWVKEMKSRA</sequence>
<keyword evidence="4" id="KW-0456">Lyase</keyword>
<accession>A0AAV9VWR0</accession>
<evidence type="ECO:0000259" key="5">
    <source>
        <dbReference type="PROSITE" id="PS51891"/>
    </source>
</evidence>
<comment type="similarity">
    <text evidence="1">Belongs to the Gfa family.</text>
</comment>
<dbReference type="PANTHER" id="PTHR33337">
    <property type="entry name" value="GFA DOMAIN-CONTAINING PROTEIN"/>
    <property type="match status" value="1"/>
</dbReference>
<dbReference type="GO" id="GO:0046872">
    <property type="term" value="F:metal ion binding"/>
    <property type="evidence" value="ECO:0007669"/>
    <property type="project" value="UniProtKB-KW"/>
</dbReference>
<dbReference type="Proteomes" id="UP001370758">
    <property type="component" value="Unassembled WGS sequence"/>
</dbReference>
<gene>
    <name evidence="6" type="ORF">TWF481_001930</name>
</gene>
<evidence type="ECO:0000313" key="6">
    <source>
        <dbReference type="EMBL" id="KAK6496949.1"/>
    </source>
</evidence>
<organism evidence="6 7">
    <name type="scientific">Arthrobotrys musiformis</name>
    <dbReference type="NCBI Taxonomy" id="47236"/>
    <lineage>
        <taxon>Eukaryota</taxon>
        <taxon>Fungi</taxon>
        <taxon>Dikarya</taxon>
        <taxon>Ascomycota</taxon>
        <taxon>Pezizomycotina</taxon>
        <taxon>Orbiliomycetes</taxon>
        <taxon>Orbiliales</taxon>
        <taxon>Orbiliaceae</taxon>
        <taxon>Arthrobotrys</taxon>
    </lineage>
</organism>
<name>A0AAV9VWR0_9PEZI</name>
<dbReference type="GO" id="GO:0016846">
    <property type="term" value="F:carbon-sulfur lyase activity"/>
    <property type="evidence" value="ECO:0007669"/>
    <property type="project" value="InterPro"/>
</dbReference>
<evidence type="ECO:0000256" key="1">
    <source>
        <dbReference type="ARBA" id="ARBA00005495"/>
    </source>
</evidence>
<evidence type="ECO:0000256" key="3">
    <source>
        <dbReference type="ARBA" id="ARBA00022833"/>
    </source>
</evidence>
<evidence type="ECO:0000256" key="4">
    <source>
        <dbReference type="ARBA" id="ARBA00023239"/>
    </source>
</evidence>
<reference evidence="6 7" key="1">
    <citation type="submission" date="2023-08" db="EMBL/GenBank/DDBJ databases">
        <authorList>
            <person name="Palmer J.M."/>
        </authorList>
    </citation>
    <scope>NUCLEOTIDE SEQUENCE [LARGE SCALE GENOMIC DNA]</scope>
    <source>
        <strain evidence="6 7">TWF481</strain>
    </source>
</reference>
<comment type="caution">
    <text evidence="6">The sequence shown here is derived from an EMBL/GenBank/DDBJ whole genome shotgun (WGS) entry which is preliminary data.</text>
</comment>
<dbReference type="InterPro" id="IPR006913">
    <property type="entry name" value="CENP-V/GFA"/>
</dbReference>
<dbReference type="InterPro" id="IPR011057">
    <property type="entry name" value="Mss4-like_sf"/>
</dbReference>
<protein>
    <recommendedName>
        <fullName evidence="5">CENP-V/GFA domain-containing protein</fullName>
    </recommendedName>
</protein>
<dbReference type="PANTHER" id="PTHR33337:SF31">
    <property type="entry name" value="DUF636 DOMAIN PROTEIN (AFU_ORTHOLOGUE AFUA_2G12650)"/>
    <property type="match status" value="1"/>
</dbReference>